<evidence type="ECO:0000256" key="5">
    <source>
        <dbReference type="SAM" id="Coils"/>
    </source>
</evidence>
<dbReference type="SUPFAM" id="SSF46966">
    <property type="entry name" value="Spectrin repeat"/>
    <property type="match status" value="3"/>
</dbReference>
<evidence type="ECO:0000256" key="6">
    <source>
        <dbReference type="SAM" id="MobiDB-lite"/>
    </source>
</evidence>
<gene>
    <name evidence="7" type="ORF">GSTENG00023292001</name>
</gene>
<feature type="coiled-coil region" evidence="5">
    <location>
        <begin position="920"/>
        <end position="947"/>
    </location>
</feature>
<feature type="region of interest" description="Disordered" evidence="6">
    <location>
        <begin position="3029"/>
        <end position="3222"/>
    </location>
</feature>
<feature type="region of interest" description="Disordered" evidence="6">
    <location>
        <begin position="4638"/>
        <end position="4678"/>
    </location>
</feature>
<dbReference type="PANTHER" id="PTHR14514">
    <property type="entry name" value="PKA ANCHORING PROTEIN"/>
    <property type="match status" value="1"/>
</dbReference>
<dbReference type="InterPro" id="IPR018159">
    <property type="entry name" value="Spectrin/alpha-actinin"/>
</dbReference>
<reference evidence="7" key="2">
    <citation type="submission" date="2004-02" db="EMBL/GenBank/DDBJ databases">
        <authorList>
            <consortium name="Genoscope"/>
            <consortium name="Whitehead Institute Centre for Genome Research"/>
        </authorList>
    </citation>
    <scope>NUCLEOTIDE SEQUENCE</scope>
</reference>
<accession>Q4S6H2</accession>
<feature type="region of interest" description="Disordered" evidence="6">
    <location>
        <begin position="2020"/>
        <end position="2463"/>
    </location>
</feature>
<feature type="region of interest" description="Disordered" evidence="6">
    <location>
        <begin position="2930"/>
        <end position="2995"/>
    </location>
</feature>
<feature type="coiled-coil region" evidence="5">
    <location>
        <begin position="3483"/>
        <end position="3510"/>
    </location>
</feature>
<evidence type="ECO:0000256" key="2">
    <source>
        <dbReference type="ARBA" id="ARBA00022553"/>
    </source>
</evidence>
<organism evidence="7">
    <name type="scientific">Tetraodon nigroviridis</name>
    <name type="common">Spotted green pufferfish</name>
    <name type="synonym">Chelonodon nigroviridis</name>
    <dbReference type="NCBI Taxonomy" id="99883"/>
    <lineage>
        <taxon>Eukaryota</taxon>
        <taxon>Metazoa</taxon>
        <taxon>Chordata</taxon>
        <taxon>Craniata</taxon>
        <taxon>Vertebrata</taxon>
        <taxon>Euteleostomi</taxon>
        <taxon>Actinopterygii</taxon>
        <taxon>Neopterygii</taxon>
        <taxon>Teleostei</taxon>
        <taxon>Neoteleostei</taxon>
        <taxon>Acanthomorphata</taxon>
        <taxon>Eupercaria</taxon>
        <taxon>Tetraodontiformes</taxon>
        <taxon>Tetradontoidea</taxon>
        <taxon>Tetraodontidae</taxon>
        <taxon>Tetraodon</taxon>
    </lineage>
</organism>
<comment type="caution">
    <text evidence="7">The sequence shown here is derived from an EMBL/GenBank/DDBJ whole genome shotgun (WGS) entry which is preliminary data.</text>
</comment>
<dbReference type="Gene3D" id="1.20.58.60">
    <property type="match status" value="5"/>
</dbReference>
<sequence>MEEEKVGLREQWSSQQSALQRRGSSLGAALRQMDSTQNHLVDFSDRLERYLRQPKDIAGFTLDLEDNIQSELSQLARLDPDSSDLDPRDCFPLSSEVKAHRTSLDQLRQQVRKSEAAARALDRFLMSLRTLDEDVSGVQGAPCSDTQHLQDLRSKLAVMRQNVDSLKEKAPQLDLLLQGARLTVTRDGAPASCLDMVTVLLRRLEEVDDGLASQQRTVQKENQSRSLGLRKRTLLAELRKLQDCVEEQSLKEPTIPAAQHRLRALTELEVPLHTHQSELHHLRDLQEEQGGGEILFEELEAQWKETQKAFSDRKKQCSLLLDLLKKFQSCRGHLSSTVQRAEQAVKEQASYMSKDYLQRSITKVFDIKEELAGLGETIEEMRSVCRQLQSELKKLPDCSETSFEAEADALMDNWLDVTEKTDAYMDNLRVGLELWDKQLSLGGEVDSWAGAKLALFAESHPFHSQQDVSDMKEEICKNEENIEHFHKKSVEIQEMLQTQEAPLELQVMEGQLRKRMQQVKELFSDCADVFEELIAVRTHLAEKIEECHSAVENIQTSLNEADASEPNVEVQIRNLCDELEAQEEQAEAVLKEVGLVSSVASPQVMEALSVDCSRLREAISHTKDLIHLKRGERDKGLIQVLRDGRQSFEGWFQDLQLSVNECFENPESKTDVEVYLQRLAAFLKSKDADRRLDQLNDQLDRGSEQIPPEQQTEVREWLEEQRGEVSTFRSHCHNRQQQMEALFSHLSSLQKQHDGFRDWLQTKEKQSVELDKVRVLLKELQDESARAENLGELLASVRRQGVRAEGLLKDSDNLIQRYRNLSVRLQDQAEAQSILQGVCDTFNSQVESTRAWMTELLKPLSGPENQPEERNYRAQTVLSSKEEGDYKMDDLRRQSEHLCEQEALEKVQKQKIQQSVGGVEEQWRSLLQTAEEVLKEARTEADAQKQFDGFKSQIEKVQLWIKDQKKKLLSTGSHMQFEERVQIVRAVLGGRAEGDAMVASLKSGCGGLQLQESMAAELQALLSDAEQQWRTVLQTAGQAELRALSDDFDAQSQSTQAWIREKQQQLQTVGAQTPPEERSIAAQTILSSKPEGDCQVNNLRRRSQTLVDHTDADEGRKLHAQKMVRDTEETWRTVLLAAKHVEAAASAEITERTKQKQLELRELGIYHQDINSWLLDKQHQVNLLNSQSQSEDVVTSAQILMSCKSEGDAKLQEFKRRVQRVCHLDVEEPEKQELEEHVRRAEDQWTSIIQTSKQTLDQAERQCALNVQLRDFKTLSDTTRTWLEDKQQSLKTLDSQTDPEKVITDTQTILSCKPDGDSRLLELRRHSQSLLEQPDLEETEKQQVHHTVEESEEQWSRVLQSAEENLEKAEVQYSLSRELEAFRNQAESTSCWVQELQQQAKSKGSGTQGSRALIEDRLRTAQSILSCRSSGEAQVVDLKRRAESLCEKSSLDEDKKLDVQETARDAEERWRMVLEAAEDTQRQLTAFLELLQSCQARRVQAEGHLCELKNQASSLPRLFPWPGLGERRQALEQARVLQDKTAAMAPVLSDVRKQTAELFEITQDLDWTDPSWADKEESIPALLKELTDVVAELEQGILVERQCAQLVEQHEAAQDWLREQVKSLPAPPEGTEALHGAVNTLKALLLTVDREQREMKELDSARDSLMSLCSAGGRDALTLEVSHLHQLCSNSEQELREHLKACETALSELDSQLTGRNQAVKERAAAIQWELRSLDQALGCCEPQSSMDGLQQRWSSLQVTQTSATLSQKDSSPGVVVTNTRSFSCQNCQQSLEDLGVKVHDLQQELEDLPRSDELPTETVTLVHSLWQQHDSLKSRLRENQEACSANGARWLNEHLQALQEWNHSRPSHSTSALQMALEAGEKVQGSLQEVLSHQQFFKDTLKPVLLEKLQKDASEALREAEARRTSLTERTKDLEESSKGVAQGGSEEMSVVPPPRKKSSNGKTDQEKKAASAERDVPADLQAGDAPMLAELSSEPPGAAADHLMSLSSEFSIELVQTAVEEQLEPPNPPVNQDEQRAAVSSSEKRESAETKLAPTSTSLQELPSEADSQPDGLKDSSAEEETDPPVRSLQTETVAEEAKETPAITPDVSDPSAESVKTADPEIPSRKKSFQSSTSSEWVSPPGRSTGMLCEGPAEPENLPTAPESGQVQDESRPLPPKRKPKSSELPEVKGSTFPDPTVVEETKLVPTRRKSKNGHIPVNPETLSQMTSQKSSSAVMAVSATPAEENKAKLSPMQRKPKGPKHAAEPAAKDTAKTSREADKQQSLEKITPARRRSRTSLPVTDLESKDAGKESKSRSVSSAAQGSTLTAGSIARKSQSPKSSAKPYKDEAKKPETSAAEETRLIPTSRRSKETETTVVDKGRLSPAKRKPKSLKPSKDGPTKESSSPKMTPDKAKSTLLDKGMPSPTKRKSKASKASTTEVPKGKEELLAPEVVKESPDIAEPAVEEMGQKVRKICLQLSDKELVQKAEGSDLHALSPASDVDRTAEITIKESNGTSMVKVLSEALKEPSDTSEPETTNTTEESDTEKKLSSPEELTPEVPVTRFIQTEEELDTERPQSPPEMVPTDVSEIRPPSEDWKPSSELSDPETNPSGDSEGQRSSSAAEDGESDGQEVIETAKEPTVEQQMELVCLENPQLAEGAGTDEAPAGEQPEEGEKFPALESSSALQRTADKTEISAAPGCEESLTQAEESTNTVEEEPRTSPFVENNLPRLSNEPAVAQNLSEYIDNLWKDADEKNDRRYLVLDVPEVSFSQTSDRVPDRQETAVKPSSEQDSEEPDGKDPAAAEARTEEDAAGGQHTVSEEVSALKTLLAEGRPDQEPSEDVDLEEGSPRETEEADICVLREEAPEGKGIITADVTLKGPSGTPEMKVPEHGVDVADAPLQGGSAESVTPSEFIEISVYEPSQIKTSPESLEAAQASPAPLQRGQVQEEPEALDENHVKIEKVGKGSEVHIFHPDTQETMSVKITKEPTADVNLSIQFGRDVSSGDVLPDMDTVELTLFGVATQEQDLQEQGPVQGGEQVPETGQTGSGLQREVATGEGEPGPEQNQLLSSQGPTYLEPKEEPETQPEWKDEGASDVEGPPSDVYDAADGRAEQEPGEESRTSLETVSTGEEVPATEVPSDTTKVVGEASESPAPSAPPEQQVRDAKEKLQDQEENEKVNIPGREKDTTEVESVGFPPPTVKMEEVPSVETPEEVEPSPDIICAEELWTEGPFEQTLAEAGKDAAETDTGLQQESPVSSSFRAVRDLMEAVTNGQLIQGIQQQDSPEALMTTPSDLENCRNRLVSKVLCWKNHPARLDLTAMAQQLQEAQECRDAAQSWLSRLSEARGADADSSDALDLLEDKWSSAVQDAAAVVQQKEAELQMVTDYIQQTQTAKTSLDRLKMQLDAAQAEVQEGLQKVGDHLHHTEGLLSSRMQRSSNPIMEKLSVVMKDGLAWAKQTECIIRGRQKKVALLPEEVHQQLRDLKKLQSEVAAKQGQLETLVEEVAELLPQLHQDEEVPVVSSALEMLQELSKSTAEELTEAVRQVECGLQTREKLSEQIADLDSWVMAHLLREASRRADDHLSPAELDQRSAQIQESLDEAQKQLATCQSLLMKITDISPELSLTENCKLFNKLTHLQEDVQAIANYEKANKKELNERTQTLASSNEGLVAVDKTLRQMLVDVGRLRYPVTKESIQALEPFKRAVLEHKSHIDLLQPWVPQKNVKELYSVVSELLSKMAALEMNSRDHESYLSGRQCVEDLRENIQEQLHQTKDGSVDLEDRYKLCQALILQIPLIRSLSEDTGSKLQKISASLYPSQLTAEQQRLKLHEESLETLEITLHNNLSIIERDALKDLDLDSEKKATLAFLQRSQKELERTPVLEPDEATAQKELQRVTTLRLMVESRMRALEFLQKKKGPRLEGQFQNLMDLKNQVNISQARELVRSYTCAVQQAVQFLRELDRSLQPCQGAAGLCSERVEETRRALLSLQEDFQTHVERLQGQVISHPYLSPQKVQQLQENILSQLLVRMSTLQAKGHLQLENLSRCAENSRRNTQRHEELLQNVENIQENLLGAIRQKLASLADCAEQRDALTTLGEEVEAQLKDLEDLKECCSEQSCCRHREAVLAALRRRLSRLHLCTRKLAARSTERILEWSEISDTVERASAVLEQVEAELPHGAGVTASSEELQDLLQSWEQYRDRLDCEQRALSALELRTARLLAVPAHLEQAPPTPLCQKLQTMQARYSSVKKRSSEGLEKVRMELEEREKVCDELHGVQLWMEAADVLLSEMEQSRSTEGLQEVHGQLCTRKALLQALREKMEVSFSAAGGPVPVEIQSLLQEVRQSLQEVEAKVMEALRRSGPAHRLDARLSEIQTGLGSVQKKLEQRSSTVTQAEDTQKHIWDELDMWHSCLAKLEVDAQDLEKPEEVAAIAERLAQVQQLHSQLAKQAELRTALIGKINPWLQEHQEMISSSDSWRAGARSWLAAPCTYTTAKCLSNRVQALQRVLDDSARIRSALQGFGAVLKEMSQVCDVTALQEQLLAANSRVAQVEDGFRAPLSELQQAVAKVENIEKEMVEQRVRSMKTTVAQIQRCKPGLGLPGNAEETLTVFAVVNQLQTLLLDLEKVRRSDQPRPLKSVSNLSVSAESPGSVHPGAPETGPVQGCDSRAAGF</sequence>
<feature type="compositionally biased region" description="Acidic residues" evidence="6">
    <location>
        <begin position="2842"/>
        <end position="2851"/>
    </location>
</feature>
<feature type="compositionally biased region" description="Basic residues" evidence="6">
    <location>
        <begin position="2387"/>
        <end position="2396"/>
    </location>
</feature>
<feature type="compositionally biased region" description="Basic and acidic residues" evidence="6">
    <location>
        <begin position="1921"/>
        <end position="1939"/>
    </location>
</feature>
<feature type="compositionally biased region" description="Polar residues" evidence="6">
    <location>
        <begin position="3069"/>
        <end position="3079"/>
    </location>
</feature>
<evidence type="ECO:0000256" key="1">
    <source>
        <dbReference type="ARBA" id="ARBA00004308"/>
    </source>
</evidence>
<feature type="compositionally biased region" description="Basic and acidic residues" evidence="6">
    <location>
        <begin position="2371"/>
        <end position="2384"/>
    </location>
</feature>
<feature type="compositionally biased region" description="Polar residues" evidence="6">
    <location>
        <begin position="2318"/>
        <end position="2343"/>
    </location>
</feature>
<dbReference type="OrthoDB" id="18853at2759"/>
<feature type="coiled-coil region" evidence="5">
    <location>
        <begin position="3397"/>
        <end position="3424"/>
    </location>
</feature>
<feature type="compositionally biased region" description="Basic and acidic residues" evidence="6">
    <location>
        <begin position="2306"/>
        <end position="2317"/>
    </location>
</feature>
<evidence type="ECO:0000256" key="4">
    <source>
        <dbReference type="ARBA" id="ARBA00023136"/>
    </source>
</evidence>
<feature type="compositionally biased region" description="Basic and acidic residues" evidence="6">
    <location>
        <begin position="2265"/>
        <end position="2286"/>
    </location>
</feature>
<feature type="compositionally biased region" description="Polar residues" evidence="6">
    <location>
        <begin position="2604"/>
        <end position="2625"/>
    </location>
</feature>
<feature type="compositionally biased region" description="Basic and acidic residues" evidence="6">
    <location>
        <begin position="2347"/>
        <end position="2364"/>
    </location>
</feature>
<feature type="compositionally biased region" description="Basic and acidic residues" evidence="6">
    <location>
        <begin position="1339"/>
        <end position="1349"/>
    </location>
</feature>
<feature type="compositionally biased region" description="Basic and acidic residues" evidence="6">
    <location>
        <begin position="2959"/>
        <end position="2981"/>
    </location>
</feature>
<proteinExistence type="predicted"/>
<keyword evidence="2" id="KW-0597">Phosphoprotein</keyword>
<reference evidence="7" key="1">
    <citation type="journal article" date="2004" name="Nature">
        <title>Genome duplication in the teleost fish Tetraodon nigroviridis reveals the early vertebrate proto-karyotype.</title>
        <authorList>
            <person name="Jaillon O."/>
            <person name="Aury J.-M."/>
            <person name="Brunet F."/>
            <person name="Petit J.-L."/>
            <person name="Stange-Thomann N."/>
            <person name="Mauceli E."/>
            <person name="Bouneau L."/>
            <person name="Fischer C."/>
            <person name="Ozouf-Costaz C."/>
            <person name="Bernot A."/>
            <person name="Nicaud S."/>
            <person name="Jaffe D."/>
            <person name="Fisher S."/>
            <person name="Lutfalla G."/>
            <person name="Dossat C."/>
            <person name="Segurens B."/>
            <person name="Dasilva C."/>
            <person name="Salanoubat M."/>
            <person name="Levy M."/>
            <person name="Boudet N."/>
            <person name="Castellano S."/>
            <person name="Anthouard V."/>
            <person name="Jubin C."/>
            <person name="Castelli V."/>
            <person name="Katinka M."/>
            <person name="Vacherie B."/>
            <person name="Biemont C."/>
            <person name="Skalli Z."/>
            <person name="Cattolico L."/>
            <person name="Poulain J."/>
            <person name="De Berardinis V."/>
            <person name="Cruaud C."/>
            <person name="Duprat S."/>
            <person name="Brottier P."/>
            <person name="Coutanceau J.-P."/>
            <person name="Gouzy J."/>
            <person name="Parra G."/>
            <person name="Lardier G."/>
            <person name="Chapple C."/>
            <person name="McKernan K.J."/>
            <person name="McEwan P."/>
            <person name="Bosak S."/>
            <person name="Kellis M."/>
            <person name="Volff J.-N."/>
            <person name="Guigo R."/>
            <person name="Zody M.C."/>
            <person name="Mesirov J."/>
            <person name="Lindblad-Toh K."/>
            <person name="Birren B."/>
            <person name="Nusbaum C."/>
            <person name="Kahn D."/>
            <person name="Robinson-Rechavi M."/>
            <person name="Laudet V."/>
            <person name="Schachter V."/>
            <person name="Quetier F."/>
            <person name="Saurin W."/>
            <person name="Scarpelli C."/>
            <person name="Wincker P."/>
            <person name="Lander E.S."/>
            <person name="Weissenbach J."/>
            <person name="Roest Crollius H."/>
        </authorList>
    </citation>
    <scope>NUCLEOTIDE SEQUENCE [LARGE SCALE GENOMIC DNA]</scope>
</reference>
<evidence type="ECO:0000256" key="3">
    <source>
        <dbReference type="ARBA" id="ARBA00022737"/>
    </source>
</evidence>
<feature type="region of interest" description="Disordered" evidence="6">
    <location>
        <begin position="1921"/>
        <end position="2006"/>
    </location>
</feature>
<feature type="compositionally biased region" description="Polar residues" evidence="6">
    <location>
        <begin position="11"/>
        <end position="23"/>
    </location>
</feature>
<feature type="coiled-coil region" evidence="5">
    <location>
        <begin position="1641"/>
        <end position="1668"/>
    </location>
</feature>
<feature type="compositionally biased region" description="Basic and acidic residues" evidence="6">
    <location>
        <begin position="1965"/>
        <end position="1979"/>
    </location>
</feature>
<feature type="region of interest" description="Disordered" evidence="6">
    <location>
        <begin position="2875"/>
        <end position="2894"/>
    </location>
</feature>
<feature type="compositionally biased region" description="Basic and acidic residues" evidence="6">
    <location>
        <begin position="3167"/>
        <end position="3194"/>
    </location>
</feature>
<protein>
    <submittedName>
        <fullName evidence="7">(spotted green pufferfish) hypothetical protein</fullName>
    </submittedName>
</protein>
<dbReference type="SMART" id="SM00150">
    <property type="entry name" value="SPEC"/>
    <property type="match status" value="5"/>
</dbReference>
<keyword evidence="5" id="KW-0175">Coiled coil</keyword>
<keyword evidence="3" id="KW-0677">Repeat</keyword>
<feature type="region of interest" description="Disordered" evidence="6">
    <location>
        <begin position="2526"/>
        <end position="2736"/>
    </location>
</feature>
<keyword evidence="4" id="KW-0472">Membrane</keyword>
<name>Q4S6H2_TETNG</name>
<dbReference type="PANTHER" id="PTHR14514:SF4">
    <property type="entry name" value="NESPRIN-2"/>
    <property type="match status" value="1"/>
</dbReference>
<dbReference type="EMBL" id="CAAE01014728">
    <property type="protein sequence ID" value="CAG03760.1"/>
    <property type="molecule type" value="Genomic_DNA"/>
</dbReference>
<feature type="coiled-coil region" evidence="5">
    <location>
        <begin position="4054"/>
        <end position="4123"/>
    </location>
</feature>
<feature type="region of interest" description="Disordered" evidence="6">
    <location>
        <begin position="2768"/>
        <end position="2870"/>
    </location>
</feature>
<feature type="compositionally biased region" description="Basic and acidic residues" evidence="6">
    <location>
        <begin position="2444"/>
        <end position="2460"/>
    </location>
</feature>
<feature type="region of interest" description="Disordered" evidence="6">
    <location>
        <begin position="1329"/>
        <end position="1350"/>
    </location>
</feature>
<feature type="region of interest" description="Disordered" evidence="6">
    <location>
        <begin position="1"/>
        <end position="27"/>
    </location>
</feature>
<feature type="compositionally biased region" description="Basic and acidic residues" evidence="6">
    <location>
        <begin position="2800"/>
        <end position="2814"/>
    </location>
</feature>
<feature type="compositionally biased region" description="Basic and acidic residues" evidence="6">
    <location>
        <begin position="3113"/>
        <end position="3127"/>
    </location>
</feature>
<comment type="subcellular location">
    <subcellularLocation>
        <location evidence="1">Endomembrane system</location>
    </subcellularLocation>
</comment>
<feature type="coiled-coil region" evidence="5">
    <location>
        <begin position="763"/>
        <end position="800"/>
    </location>
</feature>
<feature type="compositionally biased region" description="Basic and acidic residues" evidence="6">
    <location>
        <begin position="2591"/>
        <end position="2602"/>
    </location>
</feature>
<feature type="coiled-coil region" evidence="5">
    <location>
        <begin position="1352"/>
        <end position="1379"/>
    </location>
</feature>
<feature type="compositionally biased region" description="Polar residues" evidence="6">
    <location>
        <begin position="2224"/>
        <end position="2237"/>
    </location>
</feature>
<feature type="compositionally biased region" description="Polar residues" evidence="6">
    <location>
        <begin position="4644"/>
        <end position="4654"/>
    </location>
</feature>
<feature type="compositionally biased region" description="Polar residues" evidence="6">
    <location>
        <begin position="2707"/>
        <end position="2717"/>
    </location>
</feature>
<dbReference type="KEGG" id="tng:GSTEN00023292G001"/>
<evidence type="ECO:0000313" key="7">
    <source>
        <dbReference type="EMBL" id="CAG03760.1"/>
    </source>
</evidence>
<feature type="compositionally biased region" description="Basic and acidic residues" evidence="6">
    <location>
        <begin position="3083"/>
        <end position="3098"/>
    </location>
</feature>
<feature type="compositionally biased region" description="Low complexity" evidence="6">
    <location>
        <begin position="3034"/>
        <end position="3047"/>
    </location>
</feature>